<proteinExistence type="predicted"/>
<evidence type="ECO:0000313" key="3">
    <source>
        <dbReference type="Proteomes" id="UP000281028"/>
    </source>
</evidence>
<dbReference type="NCBIfam" id="NF033674">
    <property type="entry name" value="stress_OB_fold"/>
    <property type="match status" value="1"/>
</dbReference>
<organism evidence="2 3">
    <name type="scientific">Chitinophaga solisilvae</name>
    <dbReference type="NCBI Taxonomy" id="1233460"/>
    <lineage>
        <taxon>Bacteria</taxon>
        <taxon>Pseudomonadati</taxon>
        <taxon>Bacteroidota</taxon>
        <taxon>Chitinophagia</taxon>
        <taxon>Chitinophagales</taxon>
        <taxon>Chitinophagaceae</taxon>
        <taxon>Chitinophaga</taxon>
    </lineage>
</organism>
<protein>
    <submittedName>
        <fullName evidence="2">NirD/YgiW/YdeI family stress tolerance protein</fullName>
    </submittedName>
</protein>
<dbReference type="RefSeq" id="WP_127036823.1">
    <property type="nucleotide sequence ID" value="NZ_JAABOK010000001.1"/>
</dbReference>
<dbReference type="EMBL" id="RIAR02000001">
    <property type="protein sequence ID" value="NSL87078.1"/>
    <property type="molecule type" value="Genomic_DNA"/>
</dbReference>
<dbReference type="AlphaFoldDB" id="A0A3S1DQW7"/>
<dbReference type="Pfam" id="PF04076">
    <property type="entry name" value="BOF"/>
    <property type="match status" value="1"/>
</dbReference>
<dbReference type="SUPFAM" id="SSF101756">
    <property type="entry name" value="Hypothetical protein YgiW"/>
    <property type="match status" value="1"/>
</dbReference>
<dbReference type="Gene3D" id="2.40.50.200">
    <property type="entry name" value="Bacterial OB-fold"/>
    <property type="match status" value="1"/>
</dbReference>
<keyword evidence="1" id="KW-0732">Signal</keyword>
<evidence type="ECO:0000313" key="2">
    <source>
        <dbReference type="EMBL" id="NSL87078.1"/>
    </source>
</evidence>
<reference evidence="2" key="1">
    <citation type="submission" date="2020-05" db="EMBL/GenBank/DDBJ databases">
        <title>Chitinophaga laudate sp. nov., isolated from a tropical peat swamp.</title>
        <authorList>
            <person name="Goh C.B.S."/>
            <person name="Lee M.S."/>
            <person name="Parimannan S."/>
            <person name="Pasbakhsh P."/>
            <person name="Yule C.M."/>
            <person name="Rajandas H."/>
            <person name="Loke S."/>
            <person name="Croft L."/>
            <person name="Tan J.B.L."/>
        </authorList>
    </citation>
    <scope>NUCLEOTIDE SEQUENCE</scope>
    <source>
        <strain evidence="2">Mgbs1</strain>
    </source>
</reference>
<dbReference type="InterPro" id="IPR005220">
    <property type="entry name" value="CarO-like"/>
</dbReference>
<dbReference type="Proteomes" id="UP000281028">
    <property type="component" value="Unassembled WGS sequence"/>
</dbReference>
<dbReference type="OrthoDB" id="677507at2"/>
<dbReference type="InterPro" id="IPR036700">
    <property type="entry name" value="BOBF_sf"/>
</dbReference>
<evidence type="ECO:0000256" key="1">
    <source>
        <dbReference type="ARBA" id="ARBA00022729"/>
    </source>
</evidence>
<accession>A0A3S1DQW7</accession>
<comment type="caution">
    <text evidence="2">The sequence shown here is derived from an EMBL/GenBank/DDBJ whole genome shotgun (WGS) entry which is preliminary data.</text>
</comment>
<name>A0A3S1DQW7_9BACT</name>
<gene>
    <name evidence="2" type="ORF">ECE50_009570</name>
</gene>
<sequence length="108" mass="12459">MKYLLLCLLLSGLVFQIREYTIGEVLKNARRLTNDSVTVKITGYITKKVGKSIYLFEDRTAEIKVEIENKFLPARPFDERIPVIIHAMVDYEINKPVTLTANRPVVFD</sequence>
<keyword evidence="3" id="KW-1185">Reference proteome</keyword>